<keyword evidence="10" id="KW-1185">Reference proteome</keyword>
<evidence type="ECO:0000313" key="10">
    <source>
        <dbReference type="Proteomes" id="UP000298460"/>
    </source>
</evidence>
<dbReference type="SUPFAM" id="SSF52540">
    <property type="entry name" value="P-loop containing nucleoside triphosphate hydrolases"/>
    <property type="match status" value="1"/>
</dbReference>
<keyword evidence="5" id="KW-0547">Nucleotide-binding</keyword>
<dbReference type="InterPro" id="IPR003439">
    <property type="entry name" value="ABC_transporter-like_ATP-bd"/>
</dbReference>
<evidence type="ECO:0000259" key="8">
    <source>
        <dbReference type="PROSITE" id="PS50893"/>
    </source>
</evidence>
<evidence type="ECO:0000256" key="6">
    <source>
        <dbReference type="ARBA" id="ARBA00022840"/>
    </source>
</evidence>
<evidence type="ECO:0000256" key="4">
    <source>
        <dbReference type="ARBA" id="ARBA00022475"/>
    </source>
</evidence>
<dbReference type="InterPro" id="IPR013563">
    <property type="entry name" value="Oligopep_ABC_C"/>
</dbReference>
<dbReference type="EMBL" id="SPQQ01000003">
    <property type="protein sequence ID" value="TGE38685.1"/>
    <property type="molecule type" value="Genomic_DNA"/>
</dbReference>
<accession>A0A4Z0R8D7</accession>
<dbReference type="GO" id="GO:0005524">
    <property type="term" value="F:ATP binding"/>
    <property type="evidence" value="ECO:0007669"/>
    <property type="project" value="UniProtKB-KW"/>
</dbReference>
<dbReference type="PANTHER" id="PTHR43297">
    <property type="entry name" value="OLIGOPEPTIDE TRANSPORT ATP-BINDING PROTEIN APPD"/>
    <property type="match status" value="1"/>
</dbReference>
<dbReference type="GO" id="GO:0015833">
    <property type="term" value="P:peptide transport"/>
    <property type="evidence" value="ECO:0007669"/>
    <property type="project" value="InterPro"/>
</dbReference>
<dbReference type="Gene3D" id="3.40.50.300">
    <property type="entry name" value="P-loop containing nucleotide triphosphate hydrolases"/>
    <property type="match status" value="1"/>
</dbReference>
<reference evidence="9 10" key="1">
    <citation type="submission" date="2019-03" db="EMBL/GenBank/DDBJ databases">
        <title>Draft Genome Sequence of Desulfosporosinus fructosivorans Strain 63.6F, Isolated from Marine Sediment in the Baltic Sea.</title>
        <authorList>
            <person name="Hausmann B."/>
            <person name="Vandieken V."/>
            <person name="Pjevac P."/>
            <person name="Schreck K."/>
            <person name="Herbold C.W."/>
            <person name="Loy A."/>
        </authorList>
    </citation>
    <scope>NUCLEOTIDE SEQUENCE [LARGE SCALE GENOMIC DNA]</scope>
    <source>
        <strain evidence="9 10">63.6F</strain>
    </source>
</reference>
<dbReference type="CDD" id="cd03257">
    <property type="entry name" value="ABC_NikE_OppD_transporters"/>
    <property type="match status" value="1"/>
</dbReference>
<comment type="similarity">
    <text evidence="2">Belongs to the ABC transporter superfamily.</text>
</comment>
<dbReference type="OrthoDB" id="9779287at2"/>
<sequence>MLLEVKNLSTEFKLKRGTVRAVDDISFTIDKGEILAIVGESGSGKSVTSLSIMGLLQKPGRIAGGQILFNSQDLNKMSQKELQQIRGNQISMIFQEPMTSLNPVWRIKDQIMESVMTHMKLSKKEALARTIEMLDTVGIPSPAERANDYPHQMSGGMRQRVMTAMALSCGPDLLIADEPTTALDVTIQAQILELLYRMREKFGMAVLLITHDLGVVSEAADRVIVMYCGKIVEEANVKSLFAHPMHPYTVGLLQSIPQIDDESDEPLYMIKGMVPNPLRMPQGCPFSDRCDRCLERCTQEMPELQEIDGHKVRCFLYNQDSEGGRAQNE</sequence>
<comment type="caution">
    <text evidence="9">The sequence shown here is derived from an EMBL/GenBank/DDBJ whole genome shotgun (WGS) entry which is preliminary data.</text>
</comment>
<dbReference type="RefSeq" id="WP_135546978.1">
    <property type="nucleotide sequence ID" value="NZ_SPQQ01000003.1"/>
</dbReference>
<dbReference type="InterPro" id="IPR050388">
    <property type="entry name" value="ABC_Ni/Peptide_Import"/>
</dbReference>
<comment type="subcellular location">
    <subcellularLocation>
        <location evidence="1">Cell membrane</location>
        <topology evidence="1">Peripheral membrane protein</topology>
    </subcellularLocation>
</comment>
<dbReference type="PANTHER" id="PTHR43297:SF2">
    <property type="entry name" value="DIPEPTIDE TRANSPORT ATP-BINDING PROTEIN DPPD"/>
    <property type="match status" value="1"/>
</dbReference>
<dbReference type="Pfam" id="PF00005">
    <property type="entry name" value="ABC_tran"/>
    <property type="match status" value="1"/>
</dbReference>
<protein>
    <submittedName>
        <fullName evidence="9">ABC transporter ATP-binding protein</fullName>
    </submittedName>
</protein>
<proteinExistence type="inferred from homology"/>
<organism evidence="9 10">
    <name type="scientific">Desulfosporosinus fructosivorans</name>
    <dbReference type="NCBI Taxonomy" id="2018669"/>
    <lineage>
        <taxon>Bacteria</taxon>
        <taxon>Bacillati</taxon>
        <taxon>Bacillota</taxon>
        <taxon>Clostridia</taxon>
        <taxon>Eubacteriales</taxon>
        <taxon>Desulfitobacteriaceae</taxon>
        <taxon>Desulfosporosinus</taxon>
    </lineage>
</organism>
<dbReference type="Pfam" id="PF08352">
    <property type="entry name" value="oligo_HPY"/>
    <property type="match status" value="1"/>
</dbReference>
<keyword evidence="4" id="KW-1003">Cell membrane</keyword>
<dbReference type="AlphaFoldDB" id="A0A4Z0R8D7"/>
<dbReference type="FunFam" id="3.40.50.300:FF:000016">
    <property type="entry name" value="Oligopeptide ABC transporter ATP-binding component"/>
    <property type="match status" value="1"/>
</dbReference>
<dbReference type="GO" id="GO:0016887">
    <property type="term" value="F:ATP hydrolysis activity"/>
    <property type="evidence" value="ECO:0007669"/>
    <property type="project" value="InterPro"/>
</dbReference>
<dbReference type="NCBIfam" id="TIGR01727">
    <property type="entry name" value="oligo_HPY"/>
    <property type="match status" value="1"/>
</dbReference>
<dbReference type="GO" id="GO:0005886">
    <property type="term" value="C:plasma membrane"/>
    <property type="evidence" value="ECO:0007669"/>
    <property type="project" value="UniProtKB-SubCell"/>
</dbReference>
<feature type="domain" description="ABC transporter" evidence="8">
    <location>
        <begin position="3"/>
        <end position="253"/>
    </location>
</feature>
<evidence type="ECO:0000313" key="9">
    <source>
        <dbReference type="EMBL" id="TGE38685.1"/>
    </source>
</evidence>
<keyword evidence="7" id="KW-0472">Membrane</keyword>
<dbReference type="InterPro" id="IPR027417">
    <property type="entry name" value="P-loop_NTPase"/>
</dbReference>
<gene>
    <name evidence="9" type="ORF">E4K67_11295</name>
</gene>
<dbReference type="PROSITE" id="PS50893">
    <property type="entry name" value="ABC_TRANSPORTER_2"/>
    <property type="match status" value="1"/>
</dbReference>
<evidence type="ECO:0000256" key="7">
    <source>
        <dbReference type="ARBA" id="ARBA00023136"/>
    </source>
</evidence>
<evidence type="ECO:0000256" key="5">
    <source>
        <dbReference type="ARBA" id="ARBA00022741"/>
    </source>
</evidence>
<evidence type="ECO:0000256" key="1">
    <source>
        <dbReference type="ARBA" id="ARBA00004202"/>
    </source>
</evidence>
<dbReference type="InterPro" id="IPR003593">
    <property type="entry name" value="AAA+_ATPase"/>
</dbReference>
<keyword evidence="3" id="KW-0813">Transport</keyword>
<keyword evidence="6 9" id="KW-0067">ATP-binding</keyword>
<dbReference type="Proteomes" id="UP000298460">
    <property type="component" value="Unassembled WGS sequence"/>
</dbReference>
<evidence type="ECO:0000256" key="3">
    <source>
        <dbReference type="ARBA" id="ARBA00022448"/>
    </source>
</evidence>
<evidence type="ECO:0000256" key="2">
    <source>
        <dbReference type="ARBA" id="ARBA00005417"/>
    </source>
</evidence>
<name>A0A4Z0R8D7_9FIRM</name>
<dbReference type="SMART" id="SM00382">
    <property type="entry name" value="AAA"/>
    <property type="match status" value="1"/>
</dbReference>